<keyword evidence="2" id="KW-1185">Reference proteome</keyword>
<organism evidence="1 2">
    <name type="scientific">Heracleum sosnowskyi</name>
    <dbReference type="NCBI Taxonomy" id="360622"/>
    <lineage>
        <taxon>Eukaryota</taxon>
        <taxon>Viridiplantae</taxon>
        <taxon>Streptophyta</taxon>
        <taxon>Embryophyta</taxon>
        <taxon>Tracheophyta</taxon>
        <taxon>Spermatophyta</taxon>
        <taxon>Magnoliopsida</taxon>
        <taxon>eudicotyledons</taxon>
        <taxon>Gunneridae</taxon>
        <taxon>Pentapetalae</taxon>
        <taxon>asterids</taxon>
        <taxon>campanulids</taxon>
        <taxon>Apiales</taxon>
        <taxon>Apiaceae</taxon>
        <taxon>Apioideae</taxon>
        <taxon>apioid superclade</taxon>
        <taxon>Tordylieae</taxon>
        <taxon>Tordyliinae</taxon>
        <taxon>Heracleum</taxon>
    </lineage>
</organism>
<evidence type="ECO:0000313" key="1">
    <source>
        <dbReference type="EMBL" id="KAK1352608.1"/>
    </source>
</evidence>
<accession>A0AAD8LY16</accession>
<gene>
    <name evidence="1" type="ORF">POM88_053039</name>
</gene>
<reference evidence="1" key="1">
    <citation type="submission" date="2023-02" db="EMBL/GenBank/DDBJ databases">
        <title>Genome of toxic invasive species Heracleum sosnowskyi carries increased number of genes despite the absence of recent whole-genome duplications.</title>
        <authorList>
            <person name="Schelkunov M."/>
            <person name="Shtratnikova V."/>
            <person name="Makarenko M."/>
            <person name="Klepikova A."/>
            <person name="Omelchenko D."/>
            <person name="Novikova G."/>
            <person name="Obukhova E."/>
            <person name="Bogdanov V."/>
            <person name="Penin A."/>
            <person name="Logacheva M."/>
        </authorList>
    </citation>
    <scope>NUCLEOTIDE SEQUENCE</scope>
    <source>
        <strain evidence="1">Hsosn_3</strain>
        <tissue evidence="1">Leaf</tissue>
    </source>
</reference>
<comment type="caution">
    <text evidence="1">The sequence shown here is derived from an EMBL/GenBank/DDBJ whole genome shotgun (WGS) entry which is preliminary data.</text>
</comment>
<reference evidence="1" key="2">
    <citation type="submission" date="2023-05" db="EMBL/GenBank/DDBJ databases">
        <authorList>
            <person name="Schelkunov M.I."/>
        </authorList>
    </citation>
    <scope>NUCLEOTIDE SEQUENCE</scope>
    <source>
        <strain evidence="1">Hsosn_3</strain>
        <tissue evidence="1">Leaf</tissue>
    </source>
</reference>
<name>A0AAD8LY16_9APIA</name>
<evidence type="ECO:0000313" key="2">
    <source>
        <dbReference type="Proteomes" id="UP001237642"/>
    </source>
</evidence>
<dbReference type="EMBL" id="JAUIZM010000015">
    <property type="protein sequence ID" value="KAK1352608.1"/>
    <property type="molecule type" value="Genomic_DNA"/>
</dbReference>
<dbReference type="Proteomes" id="UP001237642">
    <property type="component" value="Unassembled WGS sequence"/>
</dbReference>
<dbReference type="AlphaFoldDB" id="A0AAD8LY16"/>
<proteinExistence type="predicted"/>
<sequence>MAKNQHSKKSFGECEEVYIAISWPAHNLMSSGPAPAPSQTLSVSATTSRAFRLKEAARQLSSSGEVIPIEIHPHLLPTLQNFNKKTANHSGSFQKSTAELTKVSSKIKQEVAPTHAPVQHYTELSTQENMNDKFTAYINRVKHRMLTTLSNVGNAEMSPGNENFNTVQINDNSSAHVKLIK</sequence>
<protein>
    <submittedName>
        <fullName evidence="1">Uncharacterized protein</fullName>
    </submittedName>
</protein>